<dbReference type="EMBL" id="RCHU02000010">
    <property type="protein sequence ID" value="KAL3578687.1"/>
    <property type="molecule type" value="Genomic_DNA"/>
</dbReference>
<evidence type="ECO:0000313" key="1">
    <source>
        <dbReference type="EMBL" id="KAL3578687.1"/>
    </source>
</evidence>
<gene>
    <name evidence="1" type="ORF">D5086_020191</name>
</gene>
<comment type="caution">
    <text evidence="1">The sequence shown here is derived from an EMBL/GenBank/DDBJ whole genome shotgun (WGS) entry which is preliminary data.</text>
</comment>
<name>A0ACC4BJZ0_POPAL</name>
<organism evidence="1 2">
    <name type="scientific">Populus alba</name>
    <name type="common">White poplar</name>
    <dbReference type="NCBI Taxonomy" id="43335"/>
    <lineage>
        <taxon>Eukaryota</taxon>
        <taxon>Viridiplantae</taxon>
        <taxon>Streptophyta</taxon>
        <taxon>Embryophyta</taxon>
        <taxon>Tracheophyta</taxon>
        <taxon>Spermatophyta</taxon>
        <taxon>Magnoliopsida</taxon>
        <taxon>eudicotyledons</taxon>
        <taxon>Gunneridae</taxon>
        <taxon>Pentapetalae</taxon>
        <taxon>rosids</taxon>
        <taxon>fabids</taxon>
        <taxon>Malpighiales</taxon>
        <taxon>Salicaceae</taxon>
        <taxon>Saliceae</taxon>
        <taxon>Populus</taxon>
    </lineage>
</organism>
<feature type="non-terminal residue" evidence="1">
    <location>
        <position position="1"/>
    </location>
</feature>
<evidence type="ECO:0000313" key="2">
    <source>
        <dbReference type="Proteomes" id="UP000309997"/>
    </source>
</evidence>
<sequence length="262" mass="28383">EPRTAASALHLPFHDCFVNGLGASVLLDDTENFVSEKSWTIELELVKSDLESVCPETVSCADILAVVATDSVLLEVQMGRKDSLSASKAAATGNTRAPNSSVSTRSGLFSESSLAISDPQVGPNMGVYVATSEYWIIVVAAPVGLPVLSLGISSSCNFAHVQPQIPLFKFLEKNATQHDLHTSAMLQVSFALIPICLEKLWVKRKPSQSNIKIENYQNLLAYSSTSNPEQLDAPAANNDLRNDLLLQKRSKDMEKHKAKTEA</sequence>
<reference evidence="1 2" key="1">
    <citation type="journal article" date="2024" name="Plant Biotechnol. J.">
        <title>Genome and CRISPR/Cas9 system of a widespread forest tree (Populus alba) in the world.</title>
        <authorList>
            <person name="Liu Y.J."/>
            <person name="Jiang P.F."/>
            <person name="Han X.M."/>
            <person name="Li X.Y."/>
            <person name="Wang H.M."/>
            <person name="Wang Y.J."/>
            <person name="Wang X.X."/>
            <person name="Zeng Q.Y."/>
        </authorList>
    </citation>
    <scope>NUCLEOTIDE SEQUENCE [LARGE SCALE GENOMIC DNA]</scope>
    <source>
        <strain evidence="2">cv. PAL-ZL1</strain>
    </source>
</reference>
<accession>A0ACC4BJZ0</accession>
<dbReference type="Proteomes" id="UP000309997">
    <property type="component" value="Unassembled WGS sequence"/>
</dbReference>
<proteinExistence type="predicted"/>
<protein>
    <submittedName>
        <fullName evidence="1">Uncharacterized protein</fullName>
    </submittedName>
</protein>
<keyword evidence="2" id="KW-1185">Reference proteome</keyword>